<keyword evidence="11" id="KW-0206">Cytoskeleton</keyword>
<reference evidence="15" key="3">
    <citation type="submission" date="2015-06" db="UniProtKB">
        <authorList>
            <consortium name="EnsemblMetazoa"/>
        </authorList>
    </citation>
    <scope>IDENTIFICATION</scope>
</reference>
<evidence type="ECO:0000256" key="10">
    <source>
        <dbReference type="ARBA" id="ARBA00023134"/>
    </source>
</evidence>
<gene>
    <name evidence="14" type="ORF">CAPTEDRAFT_179477</name>
</gene>
<evidence type="ECO:0000256" key="1">
    <source>
        <dbReference type="ARBA" id="ARBA00004120"/>
    </source>
</evidence>
<evidence type="ECO:0000256" key="3">
    <source>
        <dbReference type="ARBA" id="ARBA00021423"/>
    </source>
</evidence>
<dbReference type="PANTHER" id="PTHR14983">
    <property type="entry name" value="CILIOGENESIS AND PLANAR POLARITY EFFECTOR 2"/>
    <property type="match status" value="1"/>
</dbReference>
<evidence type="ECO:0000256" key="5">
    <source>
        <dbReference type="ARBA" id="ARBA00022483"/>
    </source>
</evidence>
<keyword evidence="10" id="KW-0547">Nucleotide-binding</keyword>
<evidence type="ECO:0000256" key="9">
    <source>
        <dbReference type="ARBA" id="ARBA00023069"/>
    </source>
</evidence>
<dbReference type="OMA" id="PSMHHET"/>
<dbReference type="GO" id="GO:0015031">
    <property type="term" value="P:protein transport"/>
    <property type="evidence" value="ECO:0007669"/>
    <property type="project" value="UniProtKB-KW"/>
</dbReference>
<protein>
    <recommendedName>
        <fullName evidence="3">Ciliogenesis and planar polarity effector 2</fullName>
    </recommendedName>
    <alternativeName>
        <fullName evidence="13">REM2- and Rab-like small GTPase 1</fullName>
    </alternativeName>
</protein>
<keyword evidence="12" id="KW-0966">Cell projection</keyword>
<evidence type="ECO:0000256" key="13">
    <source>
        <dbReference type="ARBA" id="ARBA00030243"/>
    </source>
</evidence>
<evidence type="ECO:0000313" key="16">
    <source>
        <dbReference type="Proteomes" id="UP000014760"/>
    </source>
</evidence>
<keyword evidence="5" id="KW-0268">Exocytosis</keyword>
<dbReference type="GO" id="GO:0030030">
    <property type="term" value="P:cell projection organization"/>
    <property type="evidence" value="ECO:0007669"/>
    <property type="project" value="UniProtKB-KW"/>
</dbReference>
<reference evidence="14 16" key="2">
    <citation type="journal article" date="2013" name="Nature">
        <title>Insights into bilaterian evolution from three spiralian genomes.</title>
        <authorList>
            <person name="Simakov O."/>
            <person name="Marletaz F."/>
            <person name="Cho S.J."/>
            <person name="Edsinger-Gonzales E."/>
            <person name="Havlak P."/>
            <person name="Hellsten U."/>
            <person name="Kuo D.H."/>
            <person name="Larsson T."/>
            <person name="Lv J."/>
            <person name="Arendt D."/>
            <person name="Savage R."/>
            <person name="Osoegawa K."/>
            <person name="de Jong P."/>
            <person name="Grimwood J."/>
            <person name="Chapman J.A."/>
            <person name="Shapiro H."/>
            <person name="Aerts A."/>
            <person name="Otillar R.P."/>
            <person name="Terry A.Y."/>
            <person name="Boore J.L."/>
            <person name="Grigoriev I.V."/>
            <person name="Lindberg D.R."/>
            <person name="Seaver E.C."/>
            <person name="Weisblat D.A."/>
            <person name="Putnam N.H."/>
            <person name="Rokhsar D.S."/>
        </authorList>
    </citation>
    <scope>NUCLEOTIDE SEQUENCE</scope>
    <source>
        <strain evidence="14 16">I ESC-2004</strain>
    </source>
</reference>
<dbReference type="PANTHER" id="PTHR14983:SF1">
    <property type="entry name" value="CILIOGENESIS AND PLANAR POLARITY EFFECTOR 2"/>
    <property type="match status" value="1"/>
</dbReference>
<dbReference type="GO" id="GO:0005525">
    <property type="term" value="F:GTP binding"/>
    <property type="evidence" value="ECO:0007669"/>
    <property type="project" value="UniProtKB-KW"/>
</dbReference>
<evidence type="ECO:0000256" key="7">
    <source>
        <dbReference type="ARBA" id="ARBA00022794"/>
    </source>
</evidence>
<keyword evidence="10" id="KW-0342">GTP-binding</keyword>
<dbReference type="InterPro" id="IPR027417">
    <property type="entry name" value="P-loop_NTPase"/>
</dbReference>
<proteinExistence type="inferred from homology"/>
<evidence type="ECO:0000256" key="2">
    <source>
        <dbReference type="ARBA" id="ARBA00006270"/>
    </source>
</evidence>
<dbReference type="EnsemblMetazoa" id="CapteT179477">
    <property type="protein sequence ID" value="CapteP179477"/>
    <property type="gene ID" value="CapteG179477"/>
</dbReference>
<organism evidence="14">
    <name type="scientific">Capitella teleta</name>
    <name type="common">Polychaete worm</name>
    <dbReference type="NCBI Taxonomy" id="283909"/>
    <lineage>
        <taxon>Eukaryota</taxon>
        <taxon>Metazoa</taxon>
        <taxon>Spiralia</taxon>
        <taxon>Lophotrochozoa</taxon>
        <taxon>Annelida</taxon>
        <taxon>Polychaeta</taxon>
        <taxon>Sedentaria</taxon>
        <taxon>Scolecida</taxon>
        <taxon>Capitellidae</taxon>
        <taxon>Capitella</taxon>
    </lineage>
</organism>
<dbReference type="Pfam" id="PF00071">
    <property type="entry name" value="Ras"/>
    <property type="match status" value="1"/>
</dbReference>
<accession>R7TVM2</accession>
<dbReference type="PROSITE" id="PS51419">
    <property type="entry name" value="RAB"/>
    <property type="match status" value="1"/>
</dbReference>
<dbReference type="SUPFAM" id="SSF52540">
    <property type="entry name" value="P-loop containing nucleoside triphosphate hydrolases"/>
    <property type="match status" value="1"/>
</dbReference>
<evidence type="ECO:0000256" key="11">
    <source>
        <dbReference type="ARBA" id="ARBA00023212"/>
    </source>
</evidence>
<name>R7TVM2_CAPTE</name>
<dbReference type="HOGENOM" id="CLU_094613_0_0_1"/>
<keyword evidence="7" id="KW-0970">Cilium biogenesis/degradation</keyword>
<evidence type="ECO:0000256" key="4">
    <source>
        <dbReference type="ARBA" id="ARBA00022448"/>
    </source>
</evidence>
<evidence type="ECO:0000256" key="12">
    <source>
        <dbReference type="ARBA" id="ARBA00023273"/>
    </source>
</evidence>
<dbReference type="OrthoDB" id="10266641at2759"/>
<dbReference type="AlphaFoldDB" id="R7TVM2"/>
<dbReference type="SMART" id="SM00175">
    <property type="entry name" value="RAB"/>
    <property type="match status" value="1"/>
</dbReference>
<dbReference type="InterPro" id="IPR039677">
    <property type="entry name" value="RSG1"/>
</dbReference>
<evidence type="ECO:0000256" key="8">
    <source>
        <dbReference type="ARBA" id="ARBA00022927"/>
    </source>
</evidence>
<dbReference type="Gene3D" id="3.40.50.300">
    <property type="entry name" value="P-loop containing nucleotide triphosphate hydrolases"/>
    <property type="match status" value="1"/>
</dbReference>
<keyword evidence="16" id="KW-1185">Reference proteome</keyword>
<evidence type="ECO:0000256" key="6">
    <source>
        <dbReference type="ARBA" id="ARBA00022490"/>
    </source>
</evidence>
<dbReference type="InterPro" id="IPR001806">
    <property type="entry name" value="Small_GTPase"/>
</dbReference>
<dbReference type="EMBL" id="KB308507">
    <property type="protein sequence ID" value="ELT97637.1"/>
    <property type="molecule type" value="Genomic_DNA"/>
</dbReference>
<dbReference type="PRINTS" id="PR00449">
    <property type="entry name" value="RASTRNSFRMNG"/>
</dbReference>
<dbReference type="STRING" id="283909.R7TVM2"/>
<dbReference type="Proteomes" id="UP000014760">
    <property type="component" value="Unassembled WGS sequence"/>
</dbReference>
<sequence length="249" mass="28115">MPHSTEYVSRDWLKTEEAEEMIAALTQHNRQQKRPCGILEKSPVQQLSQADEYEYKIFVSGRSGVGKSSTIAHLCSLGIPKHHTETAGIQTSVVRWPCKINSLDRVVVFKLQLWDAGESALKKFDHVLPACKAQMDAVIFTFSFVDRTTFDDLPQQMSRVLEAGENVCKFVIGTKLDMYSQSEVTQRHVRDFEAQWRIPVIGVRNEASQNATDVANDVSRTSLLLNHICDQLWLRDLVLAGKAPKTTAR</sequence>
<dbReference type="GO" id="GO:0006887">
    <property type="term" value="P:exocytosis"/>
    <property type="evidence" value="ECO:0007669"/>
    <property type="project" value="UniProtKB-KW"/>
</dbReference>
<keyword evidence="9" id="KW-0969">Cilium</keyword>
<comment type="similarity">
    <text evidence="2">Belongs to the small GTPase superfamily. Rab family.</text>
</comment>
<reference evidence="16" key="1">
    <citation type="submission" date="2012-12" db="EMBL/GenBank/DDBJ databases">
        <authorList>
            <person name="Hellsten U."/>
            <person name="Grimwood J."/>
            <person name="Chapman J.A."/>
            <person name="Shapiro H."/>
            <person name="Aerts A."/>
            <person name="Otillar R.P."/>
            <person name="Terry A.Y."/>
            <person name="Boore J.L."/>
            <person name="Simakov O."/>
            <person name="Marletaz F."/>
            <person name="Cho S.-J."/>
            <person name="Edsinger-Gonzales E."/>
            <person name="Havlak P."/>
            <person name="Kuo D.-H."/>
            <person name="Larsson T."/>
            <person name="Lv J."/>
            <person name="Arendt D."/>
            <person name="Savage R."/>
            <person name="Osoegawa K."/>
            <person name="de Jong P."/>
            <person name="Lindberg D.R."/>
            <person name="Seaver E.C."/>
            <person name="Weisblat D.A."/>
            <person name="Putnam N.H."/>
            <person name="Grigoriev I.V."/>
            <person name="Rokhsar D.S."/>
        </authorList>
    </citation>
    <scope>NUCLEOTIDE SEQUENCE</scope>
    <source>
        <strain evidence="16">I ESC-2004</strain>
    </source>
</reference>
<dbReference type="EMBL" id="AMQN01010783">
    <property type="status" value="NOT_ANNOTATED_CDS"/>
    <property type="molecule type" value="Genomic_DNA"/>
</dbReference>
<keyword evidence="8" id="KW-0653">Protein transport</keyword>
<evidence type="ECO:0000313" key="14">
    <source>
        <dbReference type="EMBL" id="ELT97637.1"/>
    </source>
</evidence>
<dbReference type="GO" id="GO:0003924">
    <property type="term" value="F:GTPase activity"/>
    <property type="evidence" value="ECO:0007669"/>
    <property type="project" value="InterPro"/>
</dbReference>
<keyword evidence="4" id="KW-0813">Transport</keyword>
<comment type="subcellular location">
    <subcellularLocation>
        <location evidence="1">Cytoplasm</location>
        <location evidence="1">Cytoskeleton</location>
        <location evidence="1">Cilium basal body</location>
    </subcellularLocation>
</comment>
<evidence type="ECO:0000313" key="15">
    <source>
        <dbReference type="EnsemblMetazoa" id="CapteP179477"/>
    </source>
</evidence>
<keyword evidence="6" id="KW-0963">Cytoplasm</keyword>